<dbReference type="PROSITE" id="PS50943">
    <property type="entry name" value="HTH_CROC1"/>
    <property type="match status" value="1"/>
</dbReference>
<gene>
    <name evidence="6" type="ORF">ML462_11415</name>
</gene>
<keyword evidence="1" id="KW-0805">Transcription regulation</keyword>
<dbReference type="CDD" id="cd06267">
    <property type="entry name" value="PBP1_LacI_sugar_binding-like"/>
    <property type="match status" value="1"/>
</dbReference>
<keyword evidence="3" id="KW-0804">Transcription</keyword>
<keyword evidence="7" id="KW-1185">Reference proteome</keyword>
<dbReference type="AlphaFoldDB" id="A0A9X2A9P2"/>
<evidence type="ECO:0000256" key="2">
    <source>
        <dbReference type="ARBA" id="ARBA00023125"/>
    </source>
</evidence>
<feature type="domain" description="HTH lacI-type" evidence="4">
    <location>
        <begin position="5"/>
        <end position="59"/>
    </location>
</feature>
<dbReference type="Gene3D" id="3.40.50.2300">
    <property type="match status" value="2"/>
</dbReference>
<name>A0A9X2A9P2_9FLAO</name>
<dbReference type="SUPFAM" id="SSF47413">
    <property type="entry name" value="lambda repressor-like DNA-binding domains"/>
    <property type="match status" value="1"/>
</dbReference>
<dbReference type="Pfam" id="PF00356">
    <property type="entry name" value="LacI"/>
    <property type="match status" value="1"/>
</dbReference>
<dbReference type="InterPro" id="IPR046335">
    <property type="entry name" value="LacI/GalR-like_sensor"/>
</dbReference>
<dbReference type="Gene3D" id="1.10.260.40">
    <property type="entry name" value="lambda repressor-like DNA-binding domains"/>
    <property type="match status" value="1"/>
</dbReference>
<feature type="domain" description="HTH cro/C1-type" evidence="5">
    <location>
        <begin position="4"/>
        <end position="39"/>
    </location>
</feature>
<accession>A0A9X2A9P2</accession>
<dbReference type="InterPro" id="IPR000843">
    <property type="entry name" value="HTH_LacI"/>
</dbReference>
<comment type="caution">
    <text evidence="6">The sequence shown here is derived from an EMBL/GenBank/DDBJ whole genome shotgun (WGS) entry which is preliminary data.</text>
</comment>
<dbReference type="EMBL" id="JAKVTV010000003">
    <property type="protein sequence ID" value="MCH4823779.1"/>
    <property type="molecule type" value="Genomic_DNA"/>
</dbReference>
<dbReference type="Proteomes" id="UP001139226">
    <property type="component" value="Unassembled WGS sequence"/>
</dbReference>
<reference evidence="6" key="1">
    <citation type="submission" date="2022-03" db="EMBL/GenBank/DDBJ databases">
        <title>Gramella crocea sp. nov., isolated from activated sludge of a seafood processing plant.</title>
        <authorList>
            <person name="Zhang X."/>
        </authorList>
    </citation>
    <scope>NUCLEOTIDE SEQUENCE</scope>
    <source>
        <strain evidence="6">YJ019</strain>
    </source>
</reference>
<dbReference type="SMART" id="SM00354">
    <property type="entry name" value="HTH_LACI"/>
    <property type="match status" value="1"/>
</dbReference>
<dbReference type="RefSeq" id="WP_240713947.1">
    <property type="nucleotide sequence ID" value="NZ_JAKVTV010000003.1"/>
</dbReference>
<dbReference type="InterPro" id="IPR001387">
    <property type="entry name" value="Cro/C1-type_HTH"/>
</dbReference>
<evidence type="ECO:0000313" key="7">
    <source>
        <dbReference type="Proteomes" id="UP001139226"/>
    </source>
</evidence>
<evidence type="ECO:0000259" key="5">
    <source>
        <dbReference type="PROSITE" id="PS50943"/>
    </source>
</evidence>
<dbReference type="GO" id="GO:0003700">
    <property type="term" value="F:DNA-binding transcription factor activity"/>
    <property type="evidence" value="ECO:0007669"/>
    <property type="project" value="TreeGrafter"/>
</dbReference>
<proteinExistence type="predicted"/>
<evidence type="ECO:0000256" key="1">
    <source>
        <dbReference type="ARBA" id="ARBA00023015"/>
    </source>
</evidence>
<dbReference type="GO" id="GO:0000976">
    <property type="term" value="F:transcription cis-regulatory region binding"/>
    <property type="evidence" value="ECO:0007669"/>
    <property type="project" value="TreeGrafter"/>
</dbReference>
<sequence>MKSKITLKELAKLLNVSVSTVSKALHDSSEISPKTAERVKELAKLHNYRPNPVAVNLKKSKTGTIGVVIPNISNSFFARVLSGMEAEAQKHDQQVITYISNESLDREKQICDMLTSGLVDGVLIAVSEETQKKREYDHLFALLDYDIPVVIYDRINIGLPADKIGVDDEKSFYDATKFFRGKGLEKIGLASAIHHVGIGQLRIKGYKKAMPGEDDLMMVTSTKSADLKEKLRDLLTSNKVEALLCTDFESSILATRVAYEEKIKIPKDLKLLGYISREVAAYLTPSISYIEQHPQELGAASVEILNNRLEGKLKPGIFEERIIATTLVHLESTGFDI</sequence>
<dbReference type="Pfam" id="PF13377">
    <property type="entry name" value="Peripla_BP_3"/>
    <property type="match status" value="1"/>
</dbReference>
<evidence type="ECO:0000256" key="3">
    <source>
        <dbReference type="ARBA" id="ARBA00023163"/>
    </source>
</evidence>
<dbReference type="SUPFAM" id="SSF53822">
    <property type="entry name" value="Periplasmic binding protein-like I"/>
    <property type="match status" value="1"/>
</dbReference>
<dbReference type="PROSITE" id="PS50932">
    <property type="entry name" value="HTH_LACI_2"/>
    <property type="match status" value="1"/>
</dbReference>
<evidence type="ECO:0000313" key="6">
    <source>
        <dbReference type="EMBL" id="MCH4823779.1"/>
    </source>
</evidence>
<dbReference type="PANTHER" id="PTHR30146:SF109">
    <property type="entry name" value="HTH-TYPE TRANSCRIPTIONAL REGULATOR GALS"/>
    <property type="match status" value="1"/>
</dbReference>
<dbReference type="CDD" id="cd01392">
    <property type="entry name" value="HTH_LacI"/>
    <property type="match status" value="1"/>
</dbReference>
<dbReference type="InterPro" id="IPR010982">
    <property type="entry name" value="Lambda_DNA-bd_dom_sf"/>
</dbReference>
<keyword evidence="2" id="KW-0238">DNA-binding</keyword>
<evidence type="ECO:0000259" key="4">
    <source>
        <dbReference type="PROSITE" id="PS50932"/>
    </source>
</evidence>
<organism evidence="6 7">
    <name type="scientific">Christiangramia lutea</name>
    <dbReference type="NCBI Taxonomy" id="1607951"/>
    <lineage>
        <taxon>Bacteria</taxon>
        <taxon>Pseudomonadati</taxon>
        <taxon>Bacteroidota</taxon>
        <taxon>Flavobacteriia</taxon>
        <taxon>Flavobacteriales</taxon>
        <taxon>Flavobacteriaceae</taxon>
        <taxon>Christiangramia</taxon>
    </lineage>
</organism>
<protein>
    <submittedName>
        <fullName evidence="6">LacI family transcriptional regulator</fullName>
    </submittedName>
</protein>
<dbReference type="InterPro" id="IPR028082">
    <property type="entry name" value="Peripla_BP_I"/>
</dbReference>
<dbReference type="PANTHER" id="PTHR30146">
    <property type="entry name" value="LACI-RELATED TRANSCRIPTIONAL REPRESSOR"/>
    <property type="match status" value="1"/>
</dbReference>